<reference evidence="2" key="1">
    <citation type="submission" date="2020-08" db="EMBL/GenBank/DDBJ databases">
        <title>Lewinella bacteria from marine environments.</title>
        <authorList>
            <person name="Zhong Y."/>
        </authorList>
    </citation>
    <scope>NUCLEOTIDE SEQUENCE</scope>
    <source>
        <strain evidence="2">KCTC 42187</strain>
    </source>
</reference>
<feature type="domain" description="MnmC-like methyltransferase" evidence="1">
    <location>
        <begin position="132"/>
        <end position="227"/>
    </location>
</feature>
<gene>
    <name evidence="2" type="primary">mnmD</name>
    <name evidence="2" type="ORF">H9S92_03620</name>
</gene>
<keyword evidence="3" id="KW-1185">Reference proteome</keyword>
<dbReference type="GO" id="GO:0016645">
    <property type="term" value="F:oxidoreductase activity, acting on the CH-NH group of donors"/>
    <property type="evidence" value="ECO:0007669"/>
    <property type="project" value="InterPro"/>
</dbReference>
<name>A0A923TC19_9BACT</name>
<protein>
    <submittedName>
        <fullName evidence="2">tRNA (5-methylaminomethyl-2-thiouridine)(34)-methyltransferase MnmD</fullName>
    </submittedName>
</protein>
<dbReference type="RefSeq" id="WP_187465354.1">
    <property type="nucleotide sequence ID" value="NZ_JACSIT010000061.1"/>
</dbReference>
<dbReference type="NCBIfam" id="NF033855">
    <property type="entry name" value="tRNA_MNMC2"/>
    <property type="match status" value="1"/>
</dbReference>
<evidence type="ECO:0000313" key="3">
    <source>
        <dbReference type="Proteomes" id="UP000650081"/>
    </source>
</evidence>
<dbReference type="InterPro" id="IPR029063">
    <property type="entry name" value="SAM-dependent_MTases_sf"/>
</dbReference>
<evidence type="ECO:0000259" key="1">
    <source>
        <dbReference type="Pfam" id="PF05430"/>
    </source>
</evidence>
<dbReference type="InterPro" id="IPR047785">
    <property type="entry name" value="tRNA_MNMC2"/>
</dbReference>
<accession>A0A923TC19</accession>
<dbReference type="AlphaFoldDB" id="A0A923TC19"/>
<dbReference type="SUPFAM" id="SSF53335">
    <property type="entry name" value="S-adenosyl-L-methionine-dependent methyltransferases"/>
    <property type="match status" value="1"/>
</dbReference>
<dbReference type="InterPro" id="IPR008471">
    <property type="entry name" value="MnmC-like_methylTransf"/>
</dbReference>
<dbReference type="PANTHER" id="PTHR39963:SF1">
    <property type="entry name" value="MNMC-LIKE METHYLTRANSFERASE DOMAIN-CONTAINING PROTEIN"/>
    <property type="match status" value="1"/>
</dbReference>
<proteinExistence type="predicted"/>
<comment type="caution">
    <text evidence="2">The sequence shown here is derived from an EMBL/GenBank/DDBJ whole genome shotgun (WGS) entry which is preliminary data.</text>
</comment>
<dbReference type="GO" id="GO:0004808">
    <property type="term" value="F:tRNA (5-methylaminomethyl-2-thiouridylate)(34)-methyltransferase activity"/>
    <property type="evidence" value="ECO:0007669"/>
    <property type="project" value="InterPro"/>
</dbReference>
<organism evidence="2 3">
    <name type="scientific">Neolewinella lacunae</name>
    <dbReference type="NCBI Taxonomy" id="1517758"/>
    <lineage>
        <taxon>Bacteria</taxon>
        <taxon>Pseudomonadati</taxon>
        <taxon>Bacteroidota</taxon>
        <taxon>Saprospiria</taxon>
        <taxon>Saprospirales</taxon>
        <taxon>Lewinellaceae</taxon>
        <taxon>Neolewinella</taxon>
    </lineage>
</organism>
<evidence type="ECO:0000313" key="2">
    <source>
        <dbReference type="EMBL" id="MBC6993237.1"/>
    </source>
</evidence>
<dbReference type="Gene3D" id="3.40.50.150">
    <property type="entry name" value="Vaccinia Virus protein VP39"/>
    <property type="match status" value="1"/>
</dbReference>
<dbReference type="Pfam" id="PF05430">
    <property type="entry name" value="Methyltransf_30"/>
    <property type="match status" value="1"/>
</dbReference>
<dbReference type="Proteomes" id="UP000650081">
    <property type="component" value="Unassembled WGS sequence"/>
</dbReference>
<dbReference type="PANTHER" id="PTHR39963">
    <property type="entry name" value="SLL0983 PROTEIN"/>
    <property type="match status" value="1"/>
</dbReference>
<dbReference type="EMBL" id="JACSIT010000061">
    <property type="protein sequence ID" value="MBC6993237.1"/>
    <property type="molecule type" value="Genomic_DNA"/>
</dbReference>
<sequence length="236" mass="25854">MSTETVLLTTGDGSHSIVSQPFGVPYHSCHGAIQESRHVFLDAGLWDRLGEGPPQLRILEMGFGTGLNALLTRQVATHFPCTAIHYYACERFPLPSATAAHLNYPELLNLPRADFLALHDAPWGQEVTLDPNFQLWKWEGDFLAGLPTAWPLGRIDLIYYDAFAPSSQPELWTPEALAICFAALAPGGVLVTYCAKGAFKRNLKSVGFIVEGLPGPPGKREMVRARRPFSNAEPAL</sequence>